<dbReference type="AlphaFoldDB" id="A0A099D3W2"/>
<proteinExistence type="predicted"/>
<dbReference type="EMBL" id="JPMV01000029">
    <property type="protein sequence ID" value="KGI80601.1"/>
    <property type="molecule type" value="Genomic_DNA"/>
</dbReference>
<evidence type="ECO:0000313" key="1">
    <source>
        <dbReference type="EMBL" id="ASU79120.1"/>
    </source>
</evidence>
<reference evidence="2 3" key="1">
    <citation type="journal article" date="2014" name="PLoS ONE">
        <title>Identification and Characterization of a New Erythromycin Biosynthetic Gene Cluster in Actinopolyspora erythraea YIM90600, a Novel Erythronolide-Producing Halophilic Actinomycete Isolated from Salt Field.</title>
        <authorList>
            <person name="Chen D."/>
            <person name="Feng J."/>
            <person name="Huang L."/>
            <person name="Zhang Q."/>
            <person name="Wu J."/>
            <person name="Zhu X."/>
            <person name="Duan Y."/>
            <person name="Xu Z."/>
        </authorList>
    </citation>
    <scope>NUCLEOTIDE SEQUENCE [LARGE SCALE GENOMIC DNA]</scope>
    <source>
        <strain evidence="2 3">YIM90600</strain>
    </source>
</reference>
<evidence type="ECO:0000313" key="2">
    <source>
        <dbReference type="EMBL" id="KGI80601.1"/>
    </source>
</evidence>
<dbReference type="Proteomes" id="UP000215043">
    <property type="component" value="Chromosome"/>
</dbReference>
<name>A0A099D3W2_9ACTN</name>
<dbReference type="Proteomes" id="UP000029737">
    <property type="component" value="Unassembled WGS sequence"/>
</dbReference>
<evidence type="ECO:0000313" key="4">
    <source>
        <dbReference type="Proteomes" id="UP000215043"/>
    </source>
</evidence>
<dbReference type="HOGENOM" id="CLU_2730835_0_0_11"/>
<evidence type="ECO:0000313" key="3">
    <source>
        <dbReference type="Proteomes" id="UP000029737"/>
    </source>
</evidence>
<sequence length="71" mass="7551">MVWHKLCRAMVNPEHTPLADGVEVDKCYIGGYESGECGVAASAARGQSLSRCGENRPDVVNGLLQAASAFR</sequence>
<dbReference type="EMBL" id="CP022752">
    <property type="protein sequence ID" value="ASU79120.1"/>
    <property type="molecule type" value="Genomic_DNA"/>
</dbReference>
<accession>A0A099D3W2</accession>
<keyword evidence="3" id="KW-1185">Reference proteome</keyword>
<organism evidence="1 4">
    <name type="scientific">Actinopolyspora erythraea</name>
    <dbReference type="NCBI Taxonomy" id="414996"/>
    <lineage>
        <taxon>Bacteria</taxon>
        <taxon>Bacillati</taxon>
        <taxon>Actinomycetota</taxon>
        <taxon>Actinomycetes</taxon>
        <taxon>Actinopolysporales</taxon>
        <taxon>Actinopolysporaceae</taxon>
        <taxon>Actinopolyspora</taxon>
    </lineage>
</organism>
<protein>
    <submittedName>
        <fullName evidence="1">Uncharacterized protein</fullName>
    </submittedName>
</protein>
<gene>
    <name evidence="1" type="ORF">CDG81_13420</name>
    <name evidence="2" type="ORF">IL38_16375</name>
</gene>
<reference evidence="1 4" key="2">
    <citation type="submission" date="2017-08" db="EMBL/GenBank/DDBJ databases">
        <title>The complete genome sequence of moderately halophilic actinomycete Actinopolyspora erythraea YIM 90600, the producer of novel erythromycin, novel actinopolysporins A-C and tubercidin.</title>
        <authorList>
            <person name="Yin M."/>
            <person name="Tang S."/>
        </authorList>
    </citation>
    <scope>NUCLEOTIDE SEQUENCE [LARGE SCALE GENOMIC DNA]</scope>
    <source>
        <strain evidence="1 4">YIM 90600</strain>
    </source>
</reference>
<dbReference type="KEGG" id="aey:CDG81_13420"/>